<evidence type="ECO:0008006" key="3">
    <source>
        <dbReference type="Google" id="ProtNLM"/>
    </source>
</evidence>
<organism evidence="1 2">
    <name type="scientific">Araneus ventricosus</name>
    <name type="common">Orbweaver spider</name>
    <name type="synonym">Epeira ventricosa</name>
    <dbReference type="NCBI Taxonomy" id="182803"/>
    <lineage>
        <taxon>Eukaryota</taxon>
        <taxon>Metazoa</taxon>
        <taxon>Ecdysozoa</taxon>
        <taxon>Arthropoda</taxon>
        <taxon>Chelicerata</taxon>
        <taxon>Arachnida</taxon>
        <taxon>Araneae</taxon>
        <taxon>Araneomorphae</taxon>
        <taxon>Entelegynae</taxon>
        <taxon>Araneoidea</taxon>
        <taxon>Araneidae</taxon>
        <taxon>Araneus</taxon>
    </lineage>
</organism>
<gene>
    <name evidence="1" type="ORF">AVEN_34871_1</name>
</gene>
<evidence type="ECO:0000313" key="1">
    <source>
        <dbReference type="EMBL" id="GBO17603.1"/>
    </source>
</evidence>
<dbReference type="AlphaFoldDB" id="A0A4Y2UXI3"/>
<comment type="caution">
    <text evidence="1">The sequence shown here is derived from an EMBL/GenBank/DDBJ whole genome shotgun (WGS) entry which is preliminary data.</text>
</comment>
<reference evidence="1 2" key="1">
    <citation type="journal article" date="2019" name="Sci. Rep.">
        <title>Orb-weaving spider Araneus ventricosus genome elucidates the spidroin gene catalogue.</title>
        <authorList>
            <person name="Kono N."/>
            <person name="Nakamura H."/>
            <person name="Ohtoshi R."/>
            <person name="Moran D.A.P."/>
            <person name="Shinohara A."/>
            <person name="Yoshida Y."/>
            <person name="Fujiwara M."/>
            <person name="Mori M."/>
            <person name="Tomita M."/>
            <person name="Arakawa K."/>
        </authorList>
    </citation>
    <scope>NUCLEOTIDE SEQUENCE [LARGE SCALE GENOMIC DNA]</scope>
</reference>
<protein>
    <recommendedName>
        <fullName evidence="3">RNase H type-1 domain-containing protein</fullName>
    </recommendedName>
</protein>
<keyword evidence="2" id="KW-1185">Reference proteome</keyword>
<sequence>MFYQTGCKWCSYSSLFRQSSNPCIQFNKKDQEAFAGLLADLNITSDHIITLPNILDVLHNDIYEIHLTSFGFQDKAQPPFMIKALFEETISKKFQDYFTIATDALKSHIYTSIAGTSNLRSFSFRIHPINSIFTAEALAICQSIDDLSVPDSDLLILTDSFSVLKALKNLSIKFPKVILCLAHKILARAKFNKKNCTGLGVYSGTPGWVGYTHVNNGTQPNSQPNRGYQNRPLGLRGTQVLPGMKGRILSPNTSRSRTYTLSGSQWKTSVHTIVNILFKNRMETFEIVNI</sequence>
<dbReference type="Proteomes" id="UP000499080">
    <property type="component" value="Unassembled WGS sequence"/>
</dbReference>
<dbReference type="EMBL" id="BGPR01041347">
    <property type="protein sequence ID" value="GBO17603.1"/>
    <property type="molecule type" value="Genomic_DNA"/>
</dbReference>
<accession>A0A4Y2UXI3</accession>
<proteinExistence type="predicted"/>
<evidence type="ECO:0000313" key="2">
    <source>
        <dbReference type="Proteomes" id="UP000499080"/>
    </source>
</evidence>
<name>A0A4Y2UXI3_ARAVE</name>